<keyword evidence="7" id="KW-1185">Reference proteome</keyword>
<feature type="domain" description="Fibronectin type-III" evidence="5">
    <location>
        <begin position="439"/>
        <end position="528"/>
    </location>
</feature>
<dbReference type="InterPro" id="IPR003961">
    <property type="entry name" value="FN3_dom"/>
</dbReference>
<dbReference type="InterPro" id="IPR036116">
    <property type="entry name" value="FN3_sf"/>
</dbReference>
<proteinExistence type="predicted"/>
<dbReference type="AlphaFoldDB" id="A0A3N2D8W5"/>
<gene>
    <name evidence="6" type="ORF">EDD28_0789</name>
</gene>
<accession>A0A3N2D8W5</accession>
<feature type="compositionally biased region" description="Pro residues" evidence="4">
    <location>
        <begin position="377"/>
        <end position="394"/>
    </location>
</feature>
<name>A0A3N2D8W5_9MICO</name>
<feature type="compositionally biased region" description="Pro residues" evidence="4">
    <location>
        <begin position="1060"/>
        <end position="1073"/>
    </location>
</feature>
<dbReference type="Proteomes" id="UP000275356">
    <property type="component" value="Unassembled WGS sequence"/>
</dbReference>
<dbReference type="PANTHER" id="PTHR46708">
    <property type="entry name" value="TENASCIN"/>
    <property type="match status" value="1"/>
</dbReference>
<dbReference type="GO" id="GO:0000272">
    <property type="term" value="P:polysaccharide catabolic process"/>
    <property type="evidence" value="ECO:0007669"/>
    <property type="project" value="UniProtKB-KW"/>
</dbReference>
<feature type="compositionally biased region" description="Basic and acidic residues" evidence="4">
    <location>
        <begin position="1075"/>
        <end position="1089"/>
    </location>
</feature>
<organism evidence="6 7">
    <name type="scientific">Salana multivorans</name>
    <dbReference type="NCBI Taxonomy" id="120377"/>
    <lineage>
        <taxon>Bacteria</taxon>
        <taxon>Bacillati</taxon>
        <taxon>Actinomycetota</taxon>
        <taxon>Actinomycetes</taxon>
        <taxon>Micrococcales</taxon>
        <taxon>Beutenbergiaceae</taxon>
        <taxon>Salana</taxon>
    </lineage>
</organism>
<keyword evidence="2" id="KW-0378">Hydrolase</keyword>
<keyword evidence="3" id="KW-0624">Polysaccharide degradation</keyword>
<keyword evidence="1" id="KW-0677">Repeat</keyword>
<sequence length="1089" mass="108685">MVEAGTAAAGGLLVMGAVLGNGIASTVMDMSDGQTWLNGGEGSVVQVNAANGQAEYRLVIGENGERLAIVQHDGYVVVTNLDTGVITTIDLSTLLVSGSRASDGRTETLIGGGLMVLASLESGTVVVVDPLTLEPLSYPYRAQERLADAAIDREGSVWIVTEAGELRRLEYGERVREFSVSLERPVAAAGPATALVPHDRGVTVFAPDGGAVLQVGAGSDLAASVPDLQGRVAAADVSPANLVPASVTERGLVFLVSDRDLVQVDVASQGCERPLQPAVFSERVYVPCGGLGRVIVLDARGRPAAADIVVPGGGDPELVVDDGHLIVHDPDDDRIVLVQPDGSTRVTDGNGVDVPTVTPDQPEPQPAIAPTTRPVTTPRPPAVTPPALVPPADPRTPDPSDGGTDPTDPPDPLDPTDPGDGTGPTVPGDDPTAGDPRRVPSGVRASVDGEGVVEVTWTAPDVTPASYLVRSSDGLAQERVPASATTATLTGLVCGSDVGITVIAEHADDTFASAGTTVRTPACVSPPPASELTPSAVVAERAGDDVVVGWTAPAVAPTQYTVTGGGRTVTVPGGETSLVLADVACGGTIRATVTAVHASAGTYAASSAGRADPCPVDPADLRPRSVTATRVGTTDQFTVTWQAPVVAPQGYRISGNGIDQAVAAGATTASVTVACGAPVVLTVTAEHADGGSGAAQAPSVPHECAPTQPPLTAPGSVQAVQQGADGVLVTWSPSNPAAEEYVVRPSSGGTVSAGTSTQAVVAGLAPGTYSFTVEARRGGESATSAASNAVTITPPATVPGAVGPSASASHGSADRVDVTVSWSAPADGGSPITGYEVNANGGGWQSVGGTSYDFSVSCGGQALCVSGGSVPVEVRAVNAVGAGPAGSTSASVGSNPYLPRDGDPVLVDGSSVDTDDGQVTVWIDYVPTAAWASFGGTCTVTVSGSSTTIPCGSSARVASRNGQITAGADVSATITASGNGVNASSSGWSFVGGQGWCNPRTGICYDPVSSPGDHVTIVPAPWAPPVVPNPPVLVAGVGLILGAGALRTHRHLTAAGAPAEPVPAPADPFPTPEPNTDHDSDHDTTKDPA</sequence>
<feature type="region of interest" description="Disordered" evidence="4">
    <location>
        <begin position="1056"/>
        <end position="1089"/>
    </location>
</feature>
<dbReference type="PANTHER" id="PTHR46708:SF2">
    <property type="entry name" value="FIBRONECTIN TYPE-III DOMAIN-CONTAINING PROTEIN"/>
    <property type="match status" value="1"/>
</dbReference>
<dbReference type="Gene3D" id="2.60.40.10">
    <property type="entry name" value="Immunoglobulins"/>
    <property type="match status" value="3"/>
</dbReference>
<dbReference type="InterPro" id="IPR013783">
    <property type="entry name" value="Ig-like_fold"/>
</dbReference>
<dbReference type="SUPFAM" id="SSF101898">
    <property type="entry name" value="NHL repeat"/>
    <property type="match status" value="1"/>
</dbReference>
<feature type="compositionally biased region" description="Low complexity" evidence="4">
    <location>
        <begin position="416"/>
        <end position="434"/>
    </location>
</feature>
<protein>
    <recommendedName>
        <fullName evidence="5">Fibronectin type-III domain-containing protein</fullName>
    </recommendedName>
</protein>
<evidence type="ECO:0000256" key="3">
    <source>
        <dbReference type="ARBA" id="ARBA00023326"/>
    </source>
</evidence>
<evidence type="ECO:0000313" key="6">
    <source>
        <dbReference type="EMBL" id="ROR96210.1"/>
    </source>
</evidence>
<reference evidence="6 7" key="1">
    <citation type="submission" date="2018-11" db="EMBL/GenBank/DDBJ databases">
        <title>Sequencing the genomes of 1000 actinobacteria strains.</title>
        <authorList>
            <person name="Klenk H.-P."/>
        </authorList>
    </citation>
    <scope>NUCLEOTIDE SEQUENCE [LARGE SCALE GENOMIC DNA]</scope>
    <source>
        <strain evidence="6 7">DSM 13521</strain>
    </source>
</reference>
<evidence type="ECO:0000256" key="4">
    <source>
        <dbReference type="SAM" id="MobiDB-lite"/>
    </source>
</evidence>
<dbReference type="SUPFAM" id="SSF49265">
    <property type="entry name" value="Fibronectin type III"/>
    <property type="match status" value="2"/>
</dbReference>
<dbReference type="PROSITE" id="PS50853">
    <property type="entry name" value="FN3"/>
    <property type="match status" value="2"/>
</dbReference>
<dbReference type="GO" id="GO:0016798">
    <property type="term" value="F:hydrolase activity, acting on glycosyl bonds"/>
    <property type="evidence" value="ECO:0007669"/>
    <property type="project" value="UniProtKB-KW"/>
</dbReference>
<evidence type="ECO:0000256" key="1">
    <source>
        <dbReference type="ARBA" id="ARBA00022737"/>
    </source>
</evidence>
<dbReference type="Pfam" id="PF00041">
    <property type="entry name" value="fn3"/>
    <property type="match status" value="1"/>
</dbReference>
<evidence type="ECO:0000256" key="2">
    <source>
        <dbReference type="ARBA" id="ARBA00023295"/>
    </source>
</evidence>
<dbReference type="InterPro" id="IPR050991">
    <property type="entry name" value="ECM_Regulatory_Proteins"/>
</dbReference>
<evidence type="ECO:0000313" key="7">
    <source>
        <dbReference type="Proteomes" id="UP000275356"/>
    </source>
</evidence>
<dbReference type="CDD" id="cd00063">
    <property type="entry name" value="FN3"/>
    <property type="match status" value="2"/>
</dbReference>
<dbReference type="SMART" id="SM00060">
    <property type="entry name" value="FN3"/>
    <property type="match status" value="5"/>
</dbReference>
<evidence type="ECO:0000259" key="5">
    <source>
        <dbReference type="PROSITE" id="PS50853"/>
    </source>
</evidence>
<feature type="domain" description="Fibronectin type-III" evidence="5">
    <location>
        <begin position="798"/>
        <end position="897"/>
    </location>
</feature>
<keyword evidence="3" id="KW-0119">Carbohydrate metabolism</keyword>
<comment type="caution">
    <text evidence="6">The sequence shown here is derived from an EMBL/GenBank/DDBJ whole genome shotgun (WGS) entry which is preliminary data.</text>
</comment>
<keyword evidence="2" id="KW-0326">Glycosidase</keyword>
<dbReference type="EMBL" id="RKHQ01000001">
    <property type="protein sequence ID" value="ROR96210.1"/>
    <property type="molecule type" value="Genomic_DNA"/>
</dbReference>
<feature type="region of interest" description="Disordered" evidence="4">
    <location>
        <begin position="340"/>
        <end position="447"/>
    </location>
</feature>